<evidence type="ECO:0000313" key="2">
    <source>
        <dbReference type="Proteomes" id="UP000254937"/>
    </source>
</evidence>
<reference evidence="1 2" key="1">
    <citation type="submission" date="2018-07" db="EMBL/GenBank/DDBJ databases">
        <title>Section-level genome sequencing of Aspergillus section Nigri to investigate inter- and intra-species variation.</title>
        <authorList>
            <consortium name="DOE Joint Genome Institute"/>
            <person name="Vesth T.C."/>
            <person name="Nybo J.L."/>
            <person name="Theobald S."/>
            <person name="Frisvad J.C."/>
            <person name="Larsen T.O."/>
            <person name="Nielsen K.F."/>
            <person name="Hoof J.B."/>
            <person name="Brandl J."/>
            <person name="Salamov A."/>
            <person name="Riley R."/>
            <person name="Gladden J.M."/>
            <person name="Phatale P."/>
            <person name="Nielsen M.T."/>
            <person name="Lyhne E.K."/>
            <person name="Kogle M.E."/>
            <person name="Strasser K."/>
            <person name="McDonnell E."/>
            <person name="Barry K."/>
            <person name="Clum A."/>
            <person name="Chen C."/>
            <person name="Nolan M."/>
            <person name="Sandor L."/>
            <person name="Kuo A."/>
            <person name="Lipzen A."/>
            <person name="Hainaut M."/>
            <person name="Drula E."/>
            <person name="Tsang A."/>
            <person name="Magnuson J.K."/>
            <person name="Henrissat B."/>
            <person name="Wiebenga A."/>
            <person name="Simmons B.A."/>
            <person name="Makela M.R."/>
            <person name="De vries R.P."/>
            <person name="Grigoriev I.V."/>
            <person name="Mortensen U.H."/>
            <person name="Baker S.E."/>
            <person name="Andersen M.R."/>
        </authorList>
    </citation>
    <scope>NUCLEOTIDE SEQUENCE [LARGE SCALE GENOMIC DNA]</scope>
    <source>
        <strain evidence="1 2">ATCC 13157</strain>
    </source>
</reference>
<organism evidence="1 2">
    <name type="scientific">Aspergillus phoenicis ATCC 13157</name>
    <dbReference type="NCBI Taxonomy" id="1353007"/>
    <lineage>
        <taxon>Eukaryota</taxon>
        <taxon>Fungi</taxon>
        <taxon>Dikarya</taxon>
        <taxon>Ascomycota</taxon>
        <taxon>Pezizomycotina</taxon>
        <taxon>Eurotiomycetes</taxon>
        <taxon>Eurotiomycetidae</taxon>
        <taxon>Eurotiales</taxon>
        <taxon>Aspergillaceae</taxon>
        <taxon>Aspergillus</taxon>
    </lineage>
</organism>
<dbReference type="EMBL" id="KZ851851">
    <property type="protein sequence ID" value="RDK43546.1"/>
    <property type="molecule type" value="Genomic_DNA"/>
</dbReference>
<protein>
    <submittedName>
        <fullName evidence="1">Uncharacterized protein</fullName>
    </submittedName>
</protein>
<accession>A0A370PMW5</accession>
<dbReference type="AlphaFoldDB" id="A0A370PMW5"/>
<name>A0A370PMW5_ASPPH</name>
<proteinExistence type="predicted"/>
<sequence>MTYACRILDKAQKTGGKANEENPKIGATQEKRNAKRGVLCNCWVKQTLGYERLEAQRAERA</sequence>
<evidence type="ECO:0000313" key="1">
    <source>
        <dbReference type="EMBL" id="RDK43546.1"/>
    </source>
</evidence>
<keyword evidence="2" id="KW-1185">Reference proteome</keyword>
<gene>
    <name evidence="1" type="ORF">M752DRAFT_158492</name>
</gene>
<dbReference type="Proteomes" id="UP000254937">
    <property type="component" value="Unassembled WGS sequence"/>
</dbReference>